<dbReference type="PANTHER" id="PTHR36812">
    <property type="entry name" value="NEUROFILAMENT TRIPLET M PROTEIN-LIKE PROTEIN"/>
    <property type="match status" value="1"/>
</dbReference>
<reference evidence="2 3" key="1">
    <citation type="journal article" date="2022" name="bioRxiv">
        <title>Genomics of Preaxostyla Flagellates Illuminates Evolutionary Transitions and the Path Towards Mitochondrial Loss.</title>
        <authorList>
            <person name="Novak L.V.F."/>
            <person name="Treitli S.C."/>
            <person name="Pyrih J."/>
            <person name="Halakuc P."/>
            <person name="Pipaliya S.V."/>
            <person name="Vacek V."/>
            <person name="Brzon O."/>
            <person name="Soukal P."/>
            <person name="Eme L."/>
            <person name="Dacks J.B."/>
            <person name="Karnkowska A."/>
            <person name="Elias M."/>
            <person name="Hampl V."/>
        </authorList>
    </citation>
    <scope>NUCLEOTIDE SEQUENCE [LARGE SCALE GENOMIC DNA]</scope>
    <source>
        <strain evidence="2">NAU3</strain>
        <tissue evidence="2">Gut</tissue>
    </source>
</reference>
<feature type="compositionally biased region" description="Basic and acidic residues" evidence="1">
    <location>
        <begin position="109"/>
        <end position="130"/>
    </location>
</feature>
<dbReference type="Proteomes" id="UP001281761">
    <property type="component" value="Unassembled WGS sequence"/>
</dbReference>
<feature type="compositionally biased region" description="Basic and acidic residues" evidence="1">
    <location>
        <begin position="641"/>
        <end position="651"/>
    </location>
</feature>
<protein>
    <submittedName>
        <fullName evidence="2">Uncharacterized protein</fullName>
    </submittedName>
</protein>
<feature type="compositionally biased region" description="Polar residues" evidence="1">
    <location>
        <begin position="711"/>
        <end position="729"/>
    </location>
</feature>
<gene>
    <name evidence="2" type="ORF">BLNAU_24428</name>
</gene>
<evidence type="ECO:0000313" key="3">
    <source>
        <dbReference type="Proteomes" id="UP001281761"/>
    </source>
</evidence>
<evidence type="ECO:0000313" key="2">
    <source>
        <dbReference type="EMBL" id="KAK2940663.1"/>
    </source>
</evidence>
<evidence type="ECO:0000256" key="1">
    <source>
        <dbReference type="SAM" id="MobiDB-lite"/>
    </source>
</evidence>
<feature type="compositionally biased region" description="Acidic residues" evidence="1">
    <location>
        <begin position="166"/>
        <end position="176"/>
    </location>
</feature>
<keyword evidence="3" id="KW-1185">Reference proteome</keyword>
<dbReference type="EMBL" id="JARBJD010000631">
    <property type="protein sequence ID" value="KAK2940663.1"/>
    <property type="molecule type" value="Genomic_DNA"/>
</dbReference>
<feature type="compositionally biased region" description="Acidic residues" evidence="1">
    <location>
        <begin position="71"/>
        <end position="108"/>
    </location>
</feature>
<feature type="compositionally biased region" description="Polar residues" evidence="1">
    <location>
        <begin position="738"/>
        <end position="754"/>
    </location>
</feature>
<feature type="region of interest" description="Disordered" evidence="1">
    <location>
        <begin position="50"/>
        <end position="220"/>
    </location>
</feature>
<feature type="compositionally biased region" description="Acidic residues" evidence="1">
    <location>
        <begin position="184"/>
        <end position="215"/>
    </location>
</feature>
<feature type="region of interest" description="Disordered" evidence="1">
    <location>
        <begin position="623"/>
        <end position="651"/>
    </location>
</feature>
<sequence length="803" mass="88621">MDSNPRTAQFFVSGTSTNTVVVDLPESVRVGFSAEEQGMQVRFDRITRLNRGSPFTDLMEVVEWPTAEPPQDSESDDDSDESNDDGTSEEEEKEEKDSLDEGSIDDSVSEEKARSEKNDKNNDPLSKDNPDEADDKEVDGEGDDVADEDIDDSPERMMEKARDENDTNELSDEETDDGKSLSDRDDDEEEPEEGSDEDSDEEKSESESDSDDGDDRADVEKKKRILPTMKLPELLFTNKSHFIVRNNVLIRTEKGTDEKGRARPSTVLLSEPITKGVVSVTFVLLALANSREEDRFITLGLLDSSATVPQLGRVLGKNVKHSVGLSTTNDKLCVFRKVKVDKSSSCSLSNQDRLVMEVNMVSSPRTVQFFVNGKAGKCYVSGIPESVRIGFSADVMGTSLEIVSIIHSTQATPLSDKMLEIKWTDTHKSMKERKKDRFRLIRKEPEGSMPALLSRNPEHFKIEGNVITRTAFGCNGLTSPFSTVMLDGVVEKMIKSVTVTILALPQTEHSCGVVLIGCLWKLRHIPKSLKALGIRKDDSFALCSFDGMIHRSDRDEKHKPCHSPLQVGDQVVLEVNTKSKLDVSRFFVNGTSGQSEISDFSGKLKIGFSLAGPGTSIRIDTVTEQALPEDDSDVTDSPTTNKEESKLEEATKLAKKMNDDDLHAMMDEAKQPSQIEEDERNSETHTHQSADPTAKTKISAEPFVSEHRLPTNHSKPQPNKSTPQPSAPKTDSVHHNPTAASSSTSKVPLKSQSLAAKVSARDHPAYEPFFAKLRSGKKAVFIAPEMREKGLDPAALSDPDMLV</sequence>
<name>A0ABQ9WMT6_9EUKA</name>
<accession>A0ABQ9WMT6</accession>
<comment type="caution">
    <text evidence="2">The sequence shown here is derived from an EMBL/GenBank/DDBJ whole genome shotgun (WGS) entry which is preliminary data.</text>
</comment>
<dbReference type="PANTHER" id="PTHR36812:SF9">
    <property type="entry name" value="MYB-LIKE PROTEIN X ISOFORM X1"/>
    <property type="match status" value="1"/>
</dbReference>
<feature type="compositionally biased region" description="Acidic residues" evidence="1">
    <location>
        <begin position="131"/>
        <end position="152"/>
    </location>
</feature>
<feature type="compositionally biased region" description="Basic and acidic residues" evidence="1">
    <location>
        <begin position="153"/>
        <end position="165"/>
    </location>
</feature>
<feature type="region of interest" description="Disordered" evidence="1">
    <location>
        <begin position="671"/>
        <end position="760"/>
    </location>
</feature>
<organism evidence="2 3">
    <name type="scientific">Blattamonas nauphoetae</name>
    <dbReference type="NCBI Taxonomy" id="2049346"/>
    <lineage>
        <taxon>Eukaryota</taxon>
        <taxon>Metamonada</taxon>
        <taxon>Preaxostyla</taxon>
        <taxon>Oxymonadida</taxon>
        <taxon>Blattamonas</taxon>
    </lineage>
</organism>
<proteinExistence type="predicted"/>